<evidence type="ECO:0000259" key="10">
    <source>
        <dbReference type="PROSITE" id="PS50109"/>
    </source>
</evidence>
<dbReference type="InterPro" id="IPR003661">
    <property type="entry name" value="HisK_dim/P_dom"/>
</dbReference>
<feature type="domain" description="Histidine kinase" evidence="10">
    <location>
        <begin position="65"/>
        <end position="272"/>
    </location>
</feature>
<dbReference type="PRINTS" id="PR00344">
    <property type="entry name" value="BCTRLSENSOR"/>
</dbReference>
<comment type="subcellular location">
    <subcellularLocation>
        <location evidence="2">Cell membrane</location>
        <topology evidence="2">Multi-pass membrane protein</topology>
    </subcellularLocation>
</comment>
<gene>
    <name evidence="11" type="ORF">Pmi06nite_70020</name>
</gene>
<evidence type="ECO:0000256" key="3">
    <source>
        <dbReference type="ARBA" id="ARBA00012438"/>
    </source>
</evidence>
<dbReference type="Pfam" id="PF00512">
    <property type="entry name" value="HisKA"/>
    <property type="match status" value="1"/>
</dbReference>
<dbReference type="EMBL" id="BOOO01000040">
    <property type="protein sequence ID" value="GII33560.1"/>
    <property type="molecule type" value="Genomic_DNA"/>
</dbReference>
<dbReference type="EC" id="2.7.13.3" evidence="3"/>
<evidence type="ECO:0000256" key="5">
    <source>
        <dbReference type="ARBA" id="ARBA00022553"/>
    </source>
</evidence>
<evidence type="ECO:0000313" key="11">
    <source>
        <dbReference type="EMBL" id="GII33560.1"/>
    </source>
</evidence>
<keyword evidence="8" id="KW-0902">Two-component regulatory system</keyword>
<dbReference type="AlphaFoldDB" id="A0A8J3XA27"/>
<dbReference type="CDD" id="cd00082">
    <property type="entry name" value="HisKA"/>
    <property type="match status" value="1"/>
</dbReference>
<dbReference type="InterPro" id="IPR036097">
    <property type="entry name" value="HisK_dim/P_sf"/>
</dbReference>
<reference evidence="11 12" key="1">
    <citation type="submission" date="2021-01" db="EMBL/GenBank/DDBJ databases">
        <title>Whole genome shotgun sequence of Planotetraspora mira NBRC 15435.</title>
        <authorList>
            <person name="Komaki H."/>
            <person name="Tamura T."/>
        </authorList>
    </citation>
    <scope>NUCLEOTIDE SEQUENCE [LARGE SCALE GENOMIC DNA]</scope>
    <source>
        <strain evidence="11 12">NBRC 15435</strain>
    </source>
</reference>
<keyword evidence="4" id="KW-0472">Membrane</keyword>
<dbReference type="SMART" id="SM00387">
    <property type="entry name" value="HATPase_c"/>
    <property type="match status" value="1"/>
</dbReference>
<keyword evidence="5" id="KW-0597">Phosphoprotein</keyword>
<dbReference type="InterPro" id="IPR004358">
    <property type="entry name" value="Sig_transdc_His_kin-like_C"/>
</dbReference>
<dbReference type="Pfam" id="PF02518">
    <property type="entry name" value="HATPase_c"/>
    <property type="match status" value="1"/>
</dbReference>
<dbReference type="GO" id="GO:0005886">
    <property type="term" value="C:plasma membrane"/>
    <property type="evidence" value="ECO:0007669"/>
    <property type="project" value="UniProtKB-SubCell"/>
</dbReference>
<evidence type="ECO:0000256" key="8">
    <source>
        <dbReference type="ARBA" id="ARBA00023012"/>
    </source>
</evidence>
<dbReference type="InterPro" id="IPR050980">
    <property type="entry name" value="2C_sensor_his_kinase"/>
</dbReference>
<name>A0A8J3XA27_9ACTN</name>
<dbReference type="Gene3D" id="1.10.287.130">
    <property type="match status" value="1"/>
</dbReference>
<comment type="catalytic activity">
    <reaction evidence="1">
        <text>ATP + protein L-histidine = ADP + protein N-phospho-L-histidine.</text>
        <dbReference type="EC" id="2.7.13.3"/>
    </reaction>
</comment>
<accession>A0A8J3XA27</accession>
<organism evidence="11 12">
    <name type="scientific">Planotetraspora mira</name>
    <dbReference type="NCBI Taxonomy" id="58121"/>
    <lineage>
        <taxon>Bacteria</taxon>
        <taxon>Bacillati</taxon>
        <taxon>Actinomycetota</taxon>
        <taxon>Actinomycetes</taxon>
        <taxon>Streptosporangiales</taxon>
        <taxon>Streptosporangiaceae</taxon>
        <taxon>Planotetraspora</taxon>
    </lineage>
</organism>
<dbReference type="SMART" id="SM00388">
    <property type="entry name" value="HisKA"/>
    <property type="match status" value="1"/>
</dbReference>
<keyword evidence="9" id="KW-0843">Virulence</keyword>
<dbReference type="Gene3D" id="3.30.565.10">
    <property type="entry name" value="Histidine kinase-like ATPase, C-terminal domain"/>
    <property type="match status" value="1"/>
</dbReference>
<keyword evidence="7" id="KW-0418">Kinase</keyword>
<evidence type="ECO:0000256" key="2">
    <source>
        <dbReference type="ARBA" id="ARBA00004651"/>
    </source>
</evidence>
<dbReference type="InterPro" id="IPR005467">
    <property type="entry name" value="His_kinase_dom"/>
</dbReference>
<dbReference type="SUPFAM" id="SSF55874">
    <property type="entry name" value="ATPase domain of HSP90 chaperone/DNA topoisomerase II/histidine kinase"/>
    <property type="match status" value="1"/>
</dbReference>
<keyword evidence="12" id="KW-1185">Reference proteome</keyword>
<dbReference type="PANTHER" id="PTHR44936">
    <property type="entry name" value="SENSOR PROTEIN CREC"/>
    <property type="match status" value="1"/>
</dbReference>
<dbReference type="PROSITE" id="PS50109">
    <property type="entry name" value="HIS_KIN"/>
    <property type="match status" value="1"/>
</dbReference>
<evidence type="ECO:0000256" key="9">
    <source>
        <dbReference type="ARBA" id="ARBA00023026"/>
    </source>
</evidence>
<sequence>MAFSVVRFDGALPRQTVDGPLAVPTTIISGEKLVYEIRYSVYQERIMSTLSRAAILDRQQQFVADASHELRTPLAGLRVQLEDGRLHPEDTDMRSLLEGALLDVDRLESIITDLLLLARVGASGVTEKMPLSLSELARCEVSQRTDRVPTRMRIDTGVLVTVVRSQIARLLKNLLDNAQRHSRRVVEVSVRPVGRFAELAVEDDGAGIPECDRERVFERFSRLDTARGRDHGGTGLGLAIARAIARAHEGTLKAKESHLGGALFLLRIPLAES</sequence>
<evidence type="ECO:0000256" key="7">
    <source>
        <dbReference type="ARBA" id="ARBA00022777"/>
    </source>
</evidence>
<protein>
    <recommendedName>
        <fullName evidence="3">histidine kinase</fullName>
        <ecNumber evidence="3">2.7.13.3</ecNumber>
    </recommendedName>
</protein>
<evidence type="ECO:0000256" key="6">
    <source>
        <dbReference type="ARBA" id="ARBA00022679"/>
    </source>
</evidence>
<dbReference type="InterPro" id="IPR003594">
    <property type="entry name" value="HATPase_dom"/>
</dbReference>
<dbReference type="InterPro" id="IPR036890">
    <property type="entry name" value="HATPase_C_sf"/>
</dbReference>
<keyword evidence="4" id="KW-1003">Cell membrane</keyword>
<comment type="caution">
    <text evidence="11">The sequence shown here is derived from an EMBL/GenBank/DDBJ whole genome shotgun (WGS) entry which is preliminary data.</text>
</comment>
<dbReference type="GO" id="GO:0000155">
    <property type="term" value="F:phosphorelay sensor kinase activity"/>
    <property type="evidence" value="ECO:0007669"/>
    <property type="project" value="InterPro"/>
</dbReference>
<evidence type="ECO:0000256" key="1">
    <source>
        <dbReference type="ARBA" id="ARBA00000085"/>
    </source>
</evidence>
<dbReference type="Proteomes" id="UP000650628">
    <property type="component" value="Unassembled WGS sequence"/>
</dbReference>
<dbReference type="SUPFAM" id="SSF47384">
    <property type="entry name" value="Homodimeric domain of signal transducing histidine kinase"/>
    <property type="match status" value="1"/>
</dbReference>
<keyword evidence="6" id="KW-0808">Transferase</keyword>
<proteinExistence type="predicted"/>
<evidence type="ECO:0000313" key="12">
    <source>
        <dbReference type="Proteomes" id="UP000650628"/>
    </source>
</evidence>
<evidence type="ECO:0000256" key="4">
    <source>
        <dbReference type="ARBA" id="ARBA00022475"/>
    </source>
</evidence>
<dbReference type="PANTHER" id="PTHR44936:SF9">
    <property type="entry name" value="SENSOR PROTEIN CREC"/>
    <property type="match status" value="1"/>
</dbReference>